<dbReference type="InterPro" id="IPR015943">
    <property type="entry name" value="WD40/YVTN_repeat-like_dom_sf"/>
</dbReference>
<dbReference type="InterPro" id="IPR036322">
    <property type="entry name" value="WD40_repeat_dom_sf"/>
</dbReference>
<sequence length="205" mass="22554">MSSNKKGKNGTPPASSGRDQFPVLSSTPVRELRGHSLDVLDISWSKNNFLLSCSMDKTAKLWHISRDECLCTFAHLDFVTAACFHPKDDRFFISGSLDGKLRLWNIPAKKVQASQEVPGLITACTFTQSGATACVGTFSGAALFYETERLTYSTSIAVRSSSSKNARGRKITGIEPVWTPDGSEKVLITSNDSRVRVYDIKLKRL</sequence>
<feature type="compositionally biased region" description="Polar residues" evidence="4">
    <location>
        <begin position="12"/>
        <end position="22"/>
    </location>
</feature>
<dbReference type="PROSITE" id="PS50294">
    <property type="entry name" value="WD_REPEATS_REGION"/>
    <property type="match status" value="2"/>
</dbReference>
<feature type="repeat" description="WD" evidence="3">
    <location>
        <begin position="72"/>
        <end position="114"/>
    </location>
</feature>
<dbReference type="Pfam" id="PF00400">
    <property type="entry name" value="WD40"/>
    <property type="match status" value="2"/>
</dbReference>
<dbReference type="InParanoid" id="A0A066WM23"/>
<evidence type="ECO:0000313" key="6">
    <source>
        <dbReference type="Proteomes" id="UP000027361"/>
    </source>
</evidence>
<dbReference type="Proteomes" id="UP000027361">
    <property type="component" value="Unassembled WGS sequence"/>
</dbReference>
<dbReference type="OMA" id="QMDREIN"/>
<dbReference type="RefSeq" id="XP_013246488.1">
    <property type="nucleotide sequence ID" value="XM_013391034.1"/>
</dbReference>
<keyword evidence="2" id="KW-0677">Repeat</keyword>
<comment type="caution">
    <text evidence="5">The sequence shown here is derived from an EMBL/GenBank/DDBJ whole genome shotgun (WGS) entry which is preliminary data.</text>
</comment>
<protein>
    <submittedName>
        <fullName evidence="5">WD40 repeat-like protein</fullName>
    </submittedName>
</protein>
<dbReference type="HOGENOM" id="CLU_1418253_0_0_1"/>
<evidence type="ECO:0000256" key="2">
    <source>
        <dbReference type="ARBA" id="ARBA00022737"/>
    </source>
</evidence>
<reference evidence="5 6" key="1">
    <citation type="submission" date="2014-05" db="EMBL/GenBank/DDBJ databases">
        <title>Draft genome sequence of a rare smut relative, Tilletiaria anomala UBC 951.</title>
        <authorList>
            <consortium name="DOE Joint Genome Institute"/>
            <person name="Toome M."/>
            <person name="Kuo A."/>
            <person name="Henrissat B."/>
            <person name="Lipzen A."/>
            <person name="Tritt A."/>
            <person name="Yoshinaga Y."/>
            <person name="Zane M."/>
            <person name="Barry K."/>
            <person name="Grigoriev I.V."/>
            <person name="Spatafora J.W."/>
            <person name="Aimea M.C."/>
        </authorList>
    </citation>
    <scope>NUCLEOTIDE SEQUENCE [LARGE SCALE GENOMIC DNA]</scope>
    <source>
        <strain evidence="5 6">UBC 951</strain>
    </source>
</reference>
<dbReference type="PROSITE" id="PS50082">
    <property type="entry name" value="WD_REPEATS_2"/>
    <property type="match status" value="2"/>
</dbReference>
<dbReference type="PANTHER" id="PTHR14221">
    <property type="entry name" value="WD REPEAT DOMAIN 44"/>
    <property type="match status" value="1"/>
</dbReference>
<dbReference type="InterPro" id="IPR040324">
    <property type="entry name" value="WDR44/Dgr2"/>
</dbReference>
<evidence type="ECO:0000256" key="3">
    <source>
        <dbReference type="PROSITE-ProRule" id="PRU00221"/>
    </source>
</evidence>
<dbReference type="EMBL" id="JMSN01000001">
    <property type="protein sequence ID" value="KDN53648.1"/>
    <property type="molecule type" value="Genomic_DNA"/>
</dbReference>
<name>A0A066WM23_TILAU</name>
<feature type="non-terminal residue" evidence="5">
    <location>
        <position position="205"/>
    </location>
</feature>
<dbReference type="GeneID" id="25262203"/>
<feature type="region of interest" description="Disordered" evidence="4">
    <location>
        <begin position="1"/>
        <end position="22"/>
    </location>
</feature>
<dbReference type="OrthoDB" id="1932312at2759"/>
<accession>A0A066WM23</accession>
<evidence type="ECO:0000256" key="1">
    <source>
        <dbReference type="ARBA" id="ARBA00022574"/>
    </source>
</evidence>
<dbReference type="InterPro" id="IPR001680">
    <property type="entry name" value="WD40_rpt"/>
</dbReference>
<gene>
    <name evidence="5" type="ORF">K437DRAFT_218788</name>
</gene>
<dbReference type="SUPFAM" id="SSF50978">
    <property type="entry name" value="WD40 repeat-like"/>
    <property type="match status" value="1"/>
</dbReference>
<dbReference type="Gene3D" id="2.130.10.10">
    <property type="entry name" value="YVTN repeat-like/Quinoprotein amine dehydrogenase"/>
    <property type="match status" value="1"/>
</dbReference>
<evidence type="ECO:0000313" key="5">
    <source>
        <dbReference type="EMBL" id="KDN53648.1"/>
    </source>
</evidence>
<keyword evidence="6" id="KW-1185">Reference proteome</keyword>
<dbReference type="SMART" id="SM00320">
    <property type="entry name" value="WD40"/>
    <property type="match status" value="3"/>
</dbReference>
<proteinExistence type="predicted"/>
<feature type="repeat" description="WD" evidence="3">
    <location>
        <begin position="32"/>
        <end position="72"/>
    </location>
</feature>
<dbReference type="PANTHER" id="PTHR14221:SF0">
    <property type="entry name" value="WD REPEAT-CONTAINING PROTEIN 44"/>
    <property type="match status" value="1"/>
</dbReference>
<organism evidence="5 6">
    <name type="scientific">Tilletiaria anomala (strain ATCC 24038 / CBS 436.72 / UBC 951)</name>
    <dbReference type="NCBI Taxonomy" id="1037660"/>
    <lineage>
        <taxon>Eukaryota</taxon>
        <taxon>Fungi</taxon>
        <taxon>Dikarya</taxon>
        <taxon>Basidiomycota</taxon>
        <taxon>Ustilaginomycotina</taxon>
        <taxon>Exobasidiomycetes</taxon>
        <taxon>Georgefischeriales</taxon>
        <taxon>Tilletiariaceae</taxon>
        <taxon>Tilletiaria</taxon>
    </lineage>
</organism>
<keyword evidence="1 3" id="KW-0853">WD repeat</keyword>
<dbReference type="AlphaFoldDB" id="A0A066WM23"/>
<evidence type="ECO:0000256" key="4">
    <source>
        <dbReference type="SAM" id="MobiDB-lite"/>
    </source>
</evidence>
<dbReference type="STRING" id="1037660.A0A066WM23"/>